<organism evidence="10 11">
    <name type="scientific">Mya arenaria</name>
    <name type="common">Soft-shell clam</name>
    <dbReference type="NCBI Taxonomy" id="6604"/>
    <lineage>
        <taxon>Eukaryota</taxon>
        <taxon>Metazoa</taxon>
        <taxon>Spiralia</taxon>
        <taxon>Lophotrochozoa</taxon>
        <taxon>Mollusca</taxon>
        <taxon>Bivalvia</taxon>
        <taxon>Autobranchia</taxon>
        <taxon>Heteroconchia</taxon>
        <taxon>Euheterodonta</taxon>
        <taxon>Imparidentia</taxon>
        <taxon>Neoheterodontei</taxon>
        <taxon>Myida</taxon>
        <taxon>Myoidea</taxon>
        <taxon>Myidae</taxon>
        <taxon>Mya</taxon>
    </lineage>
</organism>
<dbReference type="InterPro" id="IPR050409">
    <property type="entry name" value="E3_ubiq-protein_ligase"/>
</dbReference>
<evidence type="ECO:0000313" key="10">
    <source>
        <dbReference type="EMBL" id="WAR24568.1"/>
    </source>
</evidence>
<keyword evidence="11" id="KW-1185">Reference proteome</keyword>
<evidence type="ECO:0000256" key="6">
    <source>
        <dbReference type="PROSITE-ProRule" id="PRU00104"/>
    </source>
</evidence>
<sequence>MANRELLSLLCVASLTLLMHAAPSQSVTDDNAVLKENMDRTDLTALLNSVAFFALVDKIYENTESWETLLFKTVVINRITEWIKVLMEFIDMSQQRALELLRQAAAALERGNSTTSSTSNTDTATTANTSQSATSTSRTMAAVRNIFAPYQPYSANRTGARGRRFNPTQARSFWTHRFCVLGKTSDNVAPTREEKDRLYKANLGEKKISFEKNDDATYLKSQLEEQYPKLSGIGGFELLRTQARSRCDLEVISVPPGGYTVNFLSNQSNLGQAVCYIRPIQNNLSLEGQEFTDDDGIQEECIRCHMMIPLRLLREHAVTCGVTEEDEVLPPFPKKRNVIQTPVCQFACTLNGEKLWDISVIRRMLVQQAMEEIEQAPEEEWNRKFCITFIGEEGLDSGGLTREFLTLLYDHSPVFENSVLSFDAQLLEKKHYFLMGQMVTMGILSGHPGPRNLMKHVVDYIVSGRTTGITDIPVDQLGRLDAVSAIQEMIEKYGDLLEACGFRKVLSVESRQNAVSAMKSYYLFNRFIPSLLQFVEGLKLHGMLDMLRKCPEKAYSYLMQTEHVDSLTIKGFFKPVFSSDKAEKEDEEVILCNFHQFLKKLERGKMSCISIDAETGSSSEVNLNTGHLLQALIGCPALPSCITEGIITFDHKSDYLTTVNTCAPSINFSKLSVIKNYSSFEELMKNIIVGSYGFGQIYGR</sequence>
<evidence type="ECO:0000256" key="4">
    <source>
        <dbReference type="ARBA" id="ARBA00022679"/>
    </source>
</evidence>
<evidence type="ECO:0000256" key="2">
    <source>
        <dbReference type="ARBA" id="ARBA00004906"/>
    </source>
</evidence>
<evidence type="ECO:0000256" key="1">
    <source>
        <dbReference type="ARBA" id="ARBA00000885"/>
    </source>
</evidence>
<evidence type="ECO:0000259" key="9">
    <source>
        <dbReference type="PROSITE" id="PS50237"/>
    </source>
</evidence>
<comment type="caution">
    <text evidence="6">Lacks conserved residue(s) required for the propagation of feature annotation.</text>
</comment>
<dbReference type="InterPro" id="IPR035983">
    <property type="entry name" value="Hect_E3_ubiquitin_ligase"/>
</dbReference>
<proteinExistence type="predicted"/>
<comment type="catalytic activity">
    <reaction evidence="1">
        <text>S-ubiquitinyl-[E2 ubiquitin-conjugating enzyme]-L-cysteine + [acceptor protein]-L-lysine = [E2 ubiquitin-conjugating enzyme]-L-cysteine + N(6)-ubiquitinyl-[acceptor protein]-L-lysine.</text>
        <dbReference type="EC" id="2.3.2.26"/>
    </reaction>
</comment>
<dbReference type="EC" id="2.3.2.26" evidence="3"/>
<reference evidence="10" key="1">
    <citation type="submission" date="2022-11" db="EMBL/GenBank/DDBJ databases">
        <title>Centuries of genome instability and evolution in soft-shell clam transmissible cancer (bioRxiv).</title>
        <authorList>
            <person name="Hart S.F.M."/>
            <person name="Yonemitsu M.A."/>
            <person name="Giersch R.M."/>
            <person name="Beal B.F."/>
            <person name="Arriagada G."/>
            <person name="Davis B.W."/>
            <person name="Ostrander E.A."/>
            <person name="Goff S.P."/>
            <person name="Metzger M.J."/>
        </authorList>
    </citation>
    <scope>NUCLEOTIDE SEQUENCE</scope>
    <source>
        <strain evidence="10">MELC-2E11</strain>
        <tissue evidence="10">Siphon/mantle</tissue>
    </source>
</reference>
<dbReference type="EMBL" id="CP111024">
    <property type="protein sequence ID" value="WAR24568.1"/>
    <property type="molecule type" value="Genomic_DNA"/>
</dbReference>
<comment type="pathway">
    <text evidence="2">Protein modification; protein ubiquitination.</text>
</comment>
<feature type="region of interest" description="Disordered" evidence="7">
    <location>
        <begin position="109"/>
        <end position="137"/>
    </location>
</feature>
<dbReference type="Proteomes" id="UP001164746">
    <property type="component" value="Chromosome 13"/>
</dbReference>
<accession>A0ABY7FQR9</accession>
<evidence type="ECO:0000256" key="7">
    <source>
        <dbReference type="SAM" id="MobiDB-lite"/>
    </source>
</evidence>
<keyword evidence="4" id="KW-0808">Transferase</keyword>
<dbReference type="PROSITE" id="PS50237">
    <property type="entry name" value="HECT"/>
    <property type="match status" value="1"/>
</dbReference>
<keyword evidence="5 6" id="KW-0833">Ubl conjugation pathway</keyword>
<dbReference type="PANTHER" id="PTHR11254">
    <property type="entry name" value="HECT DOMAIN UBIQUITIN-PROTEIN LIGASE"/>
    <property type="match status" value="1"/>
</dbReference>
<feature type="domain" description="HECT" evidence="9">
    <location>
        <begin position="377"/>
        <end position="408"/>
    </location>
</feature>
<keyword evidence="8" id="KW-0732">Signal</keyword>
<name>A0ABY7FQR9_MYAAR</name>
<dbReference type="PANTHER" id="PTHR11254:SF440">
    <property type="entry name" value="E3 UBIQUITIN-PROTEIN LIGASE NEDD-4"/>
    <property type="match status" value="1"/>
</dbReference>
<evidence type="ECO:0000256" key="8">
    <source>
        <dbReference type="SAM" id="SignalP"/>
    </source>
</evidence>
<dbReference type="SUPFAM" id="SSF56204">
    <property type="entry name" value="Hect, E3 ligase catalytic domain"/>
    <property type="match status" value="1"/>
</dbReference>
<protein>
    <recommendedName>
        <fullName evidence="3">HECT-type E3 ubiquitin transferase</fullName>
        <ecNumber evidence="3">2.3.2.26</ecNumber>
    </recommendedName>
</protein>
<dbReference type="Gene3D" id="3.90.1750.10">
    <property type="entry name" value="Hect, E3 ligase catalytic domains"/>
    <property type="match status" value="1"/>
</dbReference>
<feature type="signal peptide" evidence="8">
    <location>
        <begin position="1"/>
        <end position="21"/>
    </location>
</feature>
<evidence type="ECO:0000256" key="5">
    <source>
        <dbReference type="ARBA" id="ARBA00022786"/>
    </source>
</evidence>
<feature type="chain" id="PRO_5045936859" description="HECT-type E3 ubiquitin transferase" evidence="8">
    <location>
        <begin position="22"/>
        <end position="700"/>
    </location>
</feature>
<dbReference type="InterPro" id="IPR000569">
    <property type="entry name" value="HECT_dom"/>
</dbReference>
<evidence type="ECO:0000256" key="3">
    <source>
        <dbReference type="ARBA" id="ARBA00012485"/>
    </source>
</evidence>
<evidence type="ECO:0000313" key="11">
    <source>
        <dbReference type="Proteomes" id="UP001164746"/>
    </source>
</evidence>
<gene>
    <name evidence="10" type="ORF">MAR_038237</name>
</gene>